<dbReference type="Proteomes" id="UP000638570">
    <property type="component" value="Unassembled WGS sequence"/>
</dbReference>
<dbReference type="InterPro" id="IPR010352">
    <property type="entry name" value="DUF945"/>
</dbReference>
<dbReference type="Pfam" id="PF06097">
    <property type="entry name" value="DUF945"/>
    <property type="match status" value="1"/>
</dbReference>
<organism evidence="2 3">
    <name type="scientific">Zobellella iuensis</name>
    <dbReference type="NCBI Taxonomy" id="2803811"/>
    <lineage>
        <taxon>Bacteria</taxon>
        <taxon>Pseudomonadati</taxon>
        <taxon>Pseudomonadota</taxon>
        <taxon>Gammaproteobacteria</taxon>
        <taxon>Aeromonadales</taxon>
        <taxon>Aeromonadaceae</taxon>
        <taxon>Zobellella</taxon>
    </lineage>
</organism>
<dbReference type="RefSeq" id="WP_202083365.1">
    <property type="nucleotide sequence ID" value="NZ_JAERTZ010000015.1"/>
</dbReference>
<feature type="chain" id="PRO_5046782109" evidence="1">
    <location>
        <begin position="22"/>
        <end position="473"/>
    </location>
</feature>
<feature type="signal peptide" evidence="1">
    <location>
        <begin position="1"/>
        <end position="21"/>
    </location>
</feature>
<evidence type="ECO:0000313" key="2">
    <source>
        <dbReference type="EMBL" id="MBL1376960.1"/>
    </source>
</evidence>
<accession>A0ABS1QQ17</accession>
<sequence length="473" mass="51951">MKRALISTAVAAAVAASLYTASQYYIGTQISAQVDAWRQQAAAHKELWVTRLNYEQGLGGGTLHYDISYRPLPGNPLHELLAEWQPTPELSLQGSLPIEHGPWLGAEGPGLARLEYQLPLPDAARPWLPDYPGQAAMLTLTGVQQWDGNSSLRLQLIDYRGHLAQPGAGGQLDLALADSHLNAHWQPRQQRLQLQGQIGEFALGLPASAERFSLQQLSLSMDATAAGRYLWLGDSTLALQQLRFSSQEARFGLQDALFRTHTTQEQQHLNSHTEIALGGLSLPAQQLGPSRLRFTLNRLETAPYQALLQRLEQFDPNQDPDAEWQHIQPLLERLLAYQPELGIDEFSLSLAAPYDTTANATLRYTGTGKLDPEQLPRQLQFSARAQASDAAFQQFLSFMIAEESPGLSAQEQHQLLAASTTQMKALLLQTPFVVQQAEQLQAEIVLENGEVSAHGQPVMTADQLLEASGLGNG</sequence>
<keyword evidence="3" id="KW-1185">Reference proteome</keyword>
<reference evidence="3" key="1">
    <citation type="submission" date="2021-01" db="EMBL/GenBank/DDBJ databases">
        <title>Genome public.</title>
        <authorList>
            <person name="Liu C."/>
            <person name="Sun Q."/>
        </authorList>
    </citation>
    <scope>NUCLEOTIDE SEQUENCE [LARGE SCALE GENOMIC DNA]</scope>
    <source>
        <strain evidence="3">CGMCC 1.18722</strain>
    </source>
</reference>
<gene>
    <name evidence="2" type="ORF">JKV55_06380</name>
</gene>
<evidence type="ECO:0000256" key="1">
    <source>
        <dbReference type="SAM" id="SignalP"/>
    </source>
</evidence>
<comment type="caution">
    <text evidence="2">The sequence shown here is derived from an EMBL/GenBank/DDBJ whole genome shotgun (WGS) entry which is preliminary data.</text>
</comment>
<protein>
    <submittedName>
        <fullName evidence="2">DUF945 family protein</fullName>
    </submittedName>
</protein>
<keyword evidence="1" id="KW-0732">Signal</keyword>
<proteinExistence type="predicted"/>
<evidence type="ECO:0000313" key="3">
    <source>
        <dbReference type="Proteomes" id="UP000638570"/>
    </source>
</evidence>
<name>A0ABS1QQ17_9GAMM</name>
<dbReference type="EMBL" id="JAERTZ010000015">
    <property type="protein sequence ID" value="MBL1376960.1"/>
    <property type="molecule type" value="Genomic_DNA"/>
</dbReference>